<sequence>MSDLEAVRLRALADELEALVTEVPGVLRVQPRLGVARFAKRVVEGLVAARQGAGSQGLLPRIGVTVTADATLVSLDVAVARDHSGPVVVRAVAAAILQRLAGEALPPAKVDVRIVSVG</sequence>
<evidence type="ECO:0008006" key="3">
    <source>
        <dbReference type="Google" id="ProtNLM"/>
    </source>
</evidence>
<accession>A0ABM8GIP9</accession>
<proteinExistence type="predicted"/>
<name>A0ABM8GIP9_9MICO</name>
<reference evidence="2" key="1">
    <citation type="journal article" date="2019" name="Int. J. Syst. Evol. Microbiol.">
        <title>The Global Catalogue of Microorganisms (GCM) 10K type strain sequencing project: providing services to taxonomists for standard genome sequencing and annotation.</title>
        <authorList>
            <consortium name="The Broad Institute Genomics Platform"/>
            <consortium name="The Broad Institute Genome Sequencing Center for Infectious Disease"/>
            <person name="Wu L."/>
            <person name="Ma J."/>
        </authorList>
    </citation>
    <scope>NUCLEOTIDE SEQUENCE [LARGE SCALE GENOMIC DNA]</scope>
    <source>
        <strain evidence="2">NBRC 108728</strain>
    </source>
</reference>
<gene>
    <name evidence="1" type="ORF">GCM10025867_04940</name>
</gene>
<organism evidence="1 2">
    <name type="scientific">Frondihabitans sucicola</name>
    <dbReference type="NCBI Taxonomy" id="1268041"/>
    <lineage>
        <taxon>Bacteria</taxon>
        <taxon>Bacillati</taxon>
        <taxon>Actinomycetota</taxon>
        <taxon>Actinomycetes</taxon>
        <taxon>Micrococcales</taxon>
        <taxon>Microbacteriaceae</taxon>
        <taxon>Frondihabitans</taxon>
    </lineage>
</organism>
<dbReference type="EMBL" id="AP027732">
    <property type="protein sequence ID" value="BDZ48253.1"/>
    <property type="molecule type" value="Genomic_DNA"/>
</dbReference>
<dbReference type="Proteomes" id="UP001321486">
    <property type="component" value="Chromosome"/>
</dbReference>
<evidence type="ECO:0000313" key="1">
    <source>
        <dbReference type="EMBL" id="BDZ48253.1"/>
    </source>
</evidence>
<dbReference type="RefSeq" id="WP_286345261.1">
    <property type="nucleotide sequence ID" value="NZ_AP027732.1"/>
</dbReference>
<evidence type="ECO:0000313" key="2">
    <source>
        <dbReference type="Proteomes" id="UP001321486"/>
    </source>
</evidence>
<keyword evidence="2" id="KW-1185">Reference proteome</keyword>
<protein>
    <recommendedName>
        <fullName evidence="3">Asp23/Gls24 family envelope stress response protein</fullName>
    </recommendedName>
</protein>